<evidence type="ECO:0000313" key="16">
    <source>
        <dbReference type="EMBL" id="MDR7208828.1"/>
    </source>
</evidence>
<comment type="caution">
    <text evidence="16">The sequence shown here is derived from an EMBL/GenBank/DDBJ whole genome shotgun (WGS) entry which is preliminary data.</text>
</comment>
<dbReference type="NCBIfam" id="TIGR04056">
    <property type="entry name" value="OMP_RagA_SusC"/>
    <property type="match status" value="1"/>
</dbReference>
<dbReference type="Pfam" id="PF13715">
    <property type="entry name" value="CarbopepD_reg_2"/>
    <property type="match status" value="1"/>
</dbReference>
<name>A0ABU1Y3T9_9FLAO</name>
<evidence type="ECO:0000256" key="5">
    <source>
        <dbReference type="ARBA" id="ARBA00022692"/>
    </source>
</evidence>
<evidence type="ECO:0000256" key="7">
    <source>
        <dbReference type="ARBA" id="ARBA00023065"/>
    </source>
</evidence>
<evidence type="ECO:0000256" key="11">
    <source>
        <dbReference type="PROSITE-ProRule" id="PRU01360"/>
    </source>
</evidence>
<keyword evidence="4" id="KW-0410">Iron transport</keyword>
<dbReference type="PANTHER" id="PTHR32552:SF81">
    <property type="entry name" value="TONB-DEPENDENT OUTER MEMBRANE RECEPTOR"/>
    <property type="match status" value="1"/>
</dbReference>
<dbReference type="RefSeq" id="WP_310278282.1">
    <property type="nucleotide sequence ID" value="NZ_JAVDWQ010000002.1"/>
</dbReference>
<comment type="subcellular location">
    <subcellularLocation>
        <location evidence="1 11">Cell outer membrane</location>
        <topology evidence="1 11">Multi-pass membrane protein</topology>
    </subcellularLocation>
</comment>
<dbReference type="InterPro" id="IPR000531">
    <property type="entry name" value="Beta-barrel_TonB"/>
</dbReference>
<keyword evidence="7" id="KW-0406">Ion transport</keyword>
<evidence type="ECO:0000256" key="10">
    <source>
        <dbReference type="ARBA" id="ARBA00023237"/>
    </source>
</evidence>
<protein>
    <submittedName>
        <fullName evidence="16">TonB-linked SusC/RagA family outer membrane protein</fullName>
    </submittedName>
</protein>
<keyword evidence="10 11" id="KW-0998">Cell outer membrane</keyword>
<keyword evidence="13" id="KW-0732">Signal</keyword>
<keyword evidence="9 11" id="KW-0472">Membrane</keyword>
<evidence type="ECO:0000256" key="6">
    <source>
        <dbReference type="ARBA" id="ARBA00023004"/>
    </source>
</evidence>
<feature type="chain" id="PRO_5045920503" evidence="13">
    <location>
        <begin position="30"/>
        <end position="1009"/>
    </location>
</feature>
<sequence length="1009" mass="111660">MKNLSFNKGRPYCLCIFIFVILLSNHSNATGLTFRSYTKQLQHQITGTVTDATGPLPSVTVIVKGTTTSAVTDEKGNFSITANSTDVLIFSFLGYATQEIMVRNQTSIIVILAEDSTQLKEVTINAGYYSVNDKERTGSIARITSKDIETQPVNNVLATMQGRMAGVEITQNTGIAGGGFEIQIRGRNSIRSDGNAPLFIIDGVPYSSEAIGFSGTMSVLNTFTSPLNNLNPADIQSIEVLKDADATSIYGSRGANGVVLVTTKKGKAGQTTVNVNFSSGVAQVAHFMDLLNTQQYLTVRAEAFQNDGITEYPEGAYDINGTWDPNRYTDWQKKLLGNSAQITNLSAGIQGGSEYTQFLLSSNFNHETTVFPGDYGYKKANVRTSISHQSKDKRFHLDFSGGYTVQHNNQPLADPTLEAITTPPNAPEMYDAQGNINWEDNTFENNPARNFLGSSQSQTYDLVANIQLSYKVSQDITLKTSLGYTDLKHHESSAYPYTIYLPNYGLGAESSAIYYNDVARRSWIIEPQLNWKKLWGRLQTELLGGATFQRQDNEQIAMSALGFAHNSLMNNPAAATYLTVSGNDESIYKYQALFGRLNLQLDNRYIVNLTGRRDGSSRFGPSNRFAWFGAIGAAWIFSSEDWFVKQDVLSLGKLRASYGITGNDQIGNYQYLDSYGTSGNNYQGIPGLQPSRLYNPDFGWETNKKLEFALETGFLQDKIQFTAGWYRNHSSNQLVGVPMPGTTGFPSLQANLDATVENKGIELTLQTTNIQTKDFSWTTDFNFTSVKNKLLSFPGLENSTYSNQYVIGQPLNIIKLFHYTGLDSQSGIYTFEDINGDGSINSPSDKQVLLNLNPKFYGGVQNQFRYKNWQLDFLLQFVKQDNIDPRKIIGVPGEMGNRSTQILDHWSVPGDSGAVQLYTTGVNSDVESAFFNYAASDAVITDASYIRLKNLQLSYNLPAKWIGNTKCRLYLQGQNLLTFTSFKGPDPEFRAVGTLPPLRILTIGTQISF</sequence>
<dbReference type="SUPFAM" id="SSF49464">
    <property type="entry name" value="Carboxypeptidase regulatory domain-like"/>
    <property type="match status" value="1"/>
</dbReference>
<dbReference type="InterPro" id="IPR037066">
    <property type="entry name" value="Plug_dom_sf"/>
</dbReference>
<evidence type="ECO:0000259" key="14">
    <source>
        <dbReference type="Pfam" id="PF00593"/>
    </source>
</evidence>
<accession>A0ABU1Y3T9</accession>
<keyword evidence="2 11" id="KW-0813">Transport</keyword>
<dbReference type="InterPro" id="IPR039426">
    <property type="entry name" value="TonB-dep_rcpt-like"/>
</dbReference>
<reference evidence="16 17" key="1">
    <citation type="submission" date="2023-07" db="EMBL/GenBank/DDBJ databases">
        <title>Sorghum-associated microbial communities from plants grown in Nebraska, USA.</title>
        <authorList>
            <person name="Schachtman D."/>
        </authorList>
    </citation>
    <scope>NUCLEOTIDE SEQUENCE [LARGE SCALE GENOMIC DNA]</scope>
    <source>
        <strain evidence="16 17">4129</strain>
    </source>
</reference>
<evidence type="ECO:0000259" key="15">
    <source>
        <dbReference type="Pfam" id="PF07715"/>
    </source>
</evidence>
<dbReference type="PANTHER" id="PTHR32552">
    <property type="entry name" value="FERRICHROME IRON RECEPTOR-RELATED"/>
    <property type="match status" value="1"/>
</dbReference>
<feature type="domain" description="TonB-dependent receptor plug" evidence="15">
    <location>
        <begin position="134"/>
        <end position="258"/>
    </location>
</feature>
<dbReference type="EMBL" id="JAVDWQ010000002">
    <property type="protein sequence ID" value="MDR7208828.1"/>
    <property type="molecule type" value="Genomic_DNA"/>
</dbReference>
<dbReference type="Pfam" id="PF07715">
    <property type="entry name" value="Plug"/>
    <property type="match status" value="1"/>
</dbReference>
<evidence type="ECO:0000256" key="13">
    <source>
        <dbReference type="SAM" id="SignalP"/>
    </source>
</evidence>
<dbReference type="InterPro" id="IPR012910">
    <property type="entry name" value="Plug_dom"/>
</dbReference>
<dbReference type="InterPro" id="IPR008969">
    <property type="entry name" value="CarboxyPept-like_regulatory"/>
</dbReference>
<dbReference type="Proteomes" id="UP001269081">
    <property type="component" value="Unassembled WGS sequence"/>
</dbReference>
<evidence type="ECO:0000256" key="4">
    <source>
        <dbReference type="ARBA" id="ARBA00022496"/>
    </source>
</evidence>
<gene>
    <name evidence="16" type="ORF">J2W48_000758</name>
</gene>
<keyword evidence="17" id="KW-1185">Reference proteome</keyword>
<dbReference type="InterPro" id="IPR036942">
    <property type="entry name" value="Beta-barrel_TonB_sf"/>
</dbReference>
<dbReference type="Gene3D" id="2.60.40.1120">
    <property type="entry name" value="Carboxypeptidase-like, regulatory domain"/>
    <property type="match status" value="1"/>
</dbReference>
<keyword evidence="3 11" id="KW-1134">Transmembrane beta strand</keyword>
<keyword evidence="6" id="KW-0408">Iron</keyword>
<evidence type="ECO:0000256" key="1">
    <source>
        <dbReference type="ARBA" id="ARBA00004571"/>
    </source>
</evidence>
<dbReference type="InterPro" id="IPR023997">
    <property type="entry name" value="TonB-dep_OMP_SusC/RagA_CS"/>
</dbReference>
<feature type="signal peptide" evidence="13">
    <location>
        <begin position="1"/>
        <end position="29"/>
    </location>
</feature>
<dbReference type="PROSITE" id="PS52016">
    <property type="entry name" value="TONB_DEPENDENT_REC_3"/>
    <property type="match status" value="1"/>
</dbReference>
<dbReference type="Gene3D" id="2.170.130.10">
    <property type="entry name" value="TonB-dependent receptor, plug domain"/>
    <property type="match status" value="1"/>
</dbReference>
<dbReference type="NCBIfam" id="TIGR04057">
    <property type="entry name" value="SusC_RagA_signa"/>
    <property type="match status" value="1"/>
</dbReference>
<dbReference type="Gene3D" id="2.40.170.20">
    <property type="entry name" value="TonB-dependent receptor, beta-barrel domain"/>
    <property type="match status" value="1"/>
</dbReference>
<dbReference type="SUPFAM" id="SSF56935">
    <property type="entry name" value="Porins"/>
    <property type="match status" value="1"/>
</dbReference>
<evidence type="ECO:0000256" key="2">
    <source>
        <dbReference type="ARBA" id="ARBA00022448"/>
    </source>
</evidence>
<proteinExistence type="inferred from homology"/>
<feature type="domain" description="TonB-dependent receptor-like beta-barrel" evidence="14">
    <location>
        <begin position="436"/>
        <end position="976"/>
    </location>
</feature>
<dbReference type="Pfam" id="PF00593">
    <property type="entry name" value="TonB_dep_Rec_b-barrel"/>
    <property type="match status" value="1"/>
</dbReference>
<evidence type="ECO:0000256" key="8">
    <source>
        <dbReference type="ARBA" id="ARBA00023077"/>
    </source>
</evidence>
<keyword evidence="5 11" id="KW-0812">Transmembrane</keyword>
<comment type="similarity">
    <text evidence="11 12">Belongs to the TonB-dependent receptor family.</text>
</comment>
<evidence type="ECO:0000256" key="12">
    <source>
        <dbReference type="RuleBase" id="RU003357"/>
    </source>
</evidence>
<keyword evidence="8 12" id="KW-0798">TonB box</keyword>
<evidence type="ECO:0000313" key="17">
    <source>
        <dbReference type="Proteomes" id="UP001269081"/>
    </source>
</evidence>
<evidence type="ECO:0000256" key="3">
    <source>
        <dbReference type="ARBA" id="ARBA00022452"/>
    </source>
</evidence>
<dbReference type="InterPro" id="IPR023996">
    <property type="entry name" value="TonB-dep_OMP_SusC/RagA"/>
</dbReference>
<organism evidence="16 17">
    <name type="scientific">Flavobacterium piscis</name>
    <dbReference type="NCBI Taxonomy" id="1114874"/>
    <lineage>
        <taxon>Bacteria</taxon>
        <taxon>Pseudomonadati</taxon>
        <taxon>Bacteroidota</taxon>
        <taxon>Flavobacteriia</taxon>
        <taxon>Flavobacteriales</taxon>
        <taxon>Flavobacteriaceae</taxon>
        <taxon>Flavobacterium</taxon>
    </lineage>
</organism>
<evidence type="ECO:0000256" key="9">
    <source>
        <dbReference type="ARBA" id="ARBA00023136"/>
    </source>
</evidence>